<dbReference type="SUPFAM" id="SSF51306">
    <property type="entry name" value="LexA/Signal peptidase"/>
    <property type="match status" value="1"/>
</dbReference>
<dbReference type="PROSITE" id="PS51257">
    <property type="entry name" value="PROKAR_LIPOPROTEIN"/>
    <property type="match status" value="1"/>
</dbReference>
<sequence length="251" mass="26244">MSKAARRTEQGGGAGSALSGIAVALGCVLFLGGFIWGALVYQPYTVPTNSMSPTIEAGERVLAQRIDGDEVRRGDVVVFKEKDWGDLPMVKRVVAVGGDKIACCDAKGRMTVNGKPVEEPYLPKNARDTGTNFPPTTVPEGRIFLLGDDRSISLDSSAHLEDAGNGAVPLSGVDARVEAVAWPMDGLLAEPSGFKDLPGGISEPGPLRLILWMVAAGAVLVLGGAAYGPIAKRTGKRGRRPAARKEPAGVR</sequence>
<organism evidence="6 7">
    <name type="scientific">Streptomyces indicus</name>
    <dbReference type="NCBI Taxonomy" id="417292"/>
    <lineage>
        <taxon>Bacteria</taxon>
        <taxon>Bacillati</taxon>
        <taxon>Actinomycetota</taxon>
        <taxon>Actinomycetes</taxon>
        <taxon>Kitasatosporales</taxon>
        <taxon>Streptomycetaceae</taxon>
        <taxon>Streptomyces</taxon>
    </lineage>
</organism>
<feature type="transmembrane region" description="Helical" evidence="4">
    <location>
        <begin position="21"/>
        <end position="41"/>
    </location>
</feature>
<keyword evidence="4" id="KW-0472">Membrane</keyword>
<feature type="active site" evidence="3">
    <location>
        <position position="91"/>
    </location>
</feature>
<proteinExistence type="inferred from homology"/>
<comment type="subcellular location">
    <subcellularLocation>
        <location evidence="1">Cell membrane</location>
        <topology evidence="1">Single-pass type II membrane protein</topology>
    </subcellularLocation>
    <subcellularLocation>
        <location evidence="4">Membrane</location>
        <topology evidence="4">Single-pass type II membrane protein</topology>
    </subcellularLocation>
</comment>
<dbReference type="NCBIfam" id="TIGR02227">
    <property type="entry name" value="sigpep_I_bact"/>
    <property type="match status" value="1"/>
</dbReference>
<dbReference type="GO" id="GO:0004252">
    <property type="term" value="F:serine-type endopeptidase activity"/>
    <property type="evidence" value="ECO:0007669"/>
    <property type="project" value="InterPro"/>
</dbReference>
<dbReference type="PRINTS" id="PR00727">
    <property type="entry name" value="LEADERPTASE"/>
</dbReference>
<comment type="similarity">
    <text evidence="2 4">Belongs to the peptidase S26 family.</text>
</comment>
<dbReference type="GO" id="GO:0005886">
    <property type="term" value="C:plasma membrane"/>
    <property type="evidence" value="ECO:0007669"/>
    <property type="project" value="UniProtKB-SubCell"/>
</dbReference>
<keyword evidence="7" id="KW-1185">Reference proteome</keyword>
<dbReference type="STRING" id="417292.SAMN05421806_102117"/>
<dbReference type="Proteomes" id="UP000199155">
    <property type="component" value="Unassembled WGS sequence"/>
</dbReference>
<reference evidence="6 7" key="1">
    <citation type="submission" date="2016-10" db="EMBL/GenBank/DDBJ databases">
        <authorList>
            <person name="de Groot N.N."/>
        </authorList>
    </citation>
    <scope>NUCLEOTIDE SEQUENCE [LARGE SCALE GENOMIC DNA]</scope>
    <source>
        <strain evidence="6 7">CGMCC 4.5727</strain>
    </source>
</reference>
<dbReference type="InterPro" id="IPR036286">
    <property type="entry name" value="LexA/Signal_pep-like_sf"/>
</dbReference>
<dbReference type="InterPro" id="IPR019533">
    <property type="entry name" value="Peptidase_S26"/>
</dbReference>
<name>A0A1G8VYH0_9ACTN</name>
<dbReference type="GO" id="GO:0009003">
    <property type="term" value="F:signal peptidase activity"/>
    <property type="evidence" value="ECO:0007669"/>
    <property type="project" value="UniProtKB-EC"/>
</dbReference>
<protein>
    <recommendedName>
        <fullName evidence="4">Signal peptidase I</fullName>
        <ecNumber evidence="4">3.4.21.89</ecNumber>
    </recommendedName>
</protein>
<dbReference type="RefSeq" id="WP_093607922.1">
    <property type="nucleotide sequence ID" value="NZ_FNFF01000002.1"/>
</dbReference>
<evidence type="ECO:0000256" key="2">
    <source>
        <dbReference type="ARBA" id="ARBA00009370"/>
    </source>
</evidence>
<gene>
    <name evidence="6" type="ORF">SAMN05421806_102117</name>
</gene>
<dbReference type="AlphaFoldDB" id="A0A1G8VYH0"/>
<keyword evidence="4" id="KW-0812">Transmembrane</keyword>
<feature type="active site" evidence="3">
    <location>
        <position position="50"/>
    </location>
</feature>
<comment type="catalytic activity">
    <reaction evidence="4">
        <text>Cleavage of hydrophobic, N-terminal signal or leader sequences from secreted and periplasmic proteins.</text>
        <dbReference type="EC" id="3.4.21.89"/>
    </reaction>
</comment>
<dbReference type="GO" id="GO:0006465">
    <property type="term" value="P:signal peptide processing"/>
    <property type="evidence" value="ECO:0007669"/>
    <property type="project" value="InterPro"/>
</dbReference>
<evidence type="ECO:0000256" key="1">
    <source>
        <dbReference type="ARBA" id="ARBA00004401"/>
    </source>
</evidence>
<keyword evidence="4" id="KW-0378">Hydrolase</keyword>
<keyword evidence="4" id="KW-1133">Transmembrane helix</keyword>
<evidence type="ECO:0000313" key="7">
    <source>
        <dbReference type="Proteomes" id="UP000199155"/>
    </source>
</evidence>
<keyword evidence="4" id="KW-0645">Protease</keyword>
<dbReference type="PANTHER" id="PTHR43390">
    <property type="entry name" value="SIGNAL PEPTIDASE I"/>
    <property type="match status" value="1"/>
</dbReference>
<dbReference type="CDD" id="cd06530">
    <property type="entry name" value="S26_SPase_I"/>
    <property type="match status" value="1"/>
</dbReference>
<dbReference type="Gene3D" id="2.10.109.10">
    <property type="entry name" value="Umud Fragment, subunit A"/>
    <property type="match status" value="1"/>
</dbReference>
<dbReference type="InterPro" id="IPR000223">
    <property type="entry name" value="Pept_S26A_signal_pept_1"/>
</dbReference>
<evidence type="ECO:0000256" key="3">
    <source>
        <dbReference type="PIRSR" id="PIRSR600223-1"/>
    </source>
</evidence>
<evidence type="ECO:0000313" key="6">
    <source>
        <dbReference type="EMBL" id="SDJ70966.1"/>
    </source>
</evidence>
<evidence type="ECO:0000259" key="5">
    <source>
        <dbReference type="Pfam" id="PF10502"/>
    </source>
</evidence>
<evidence type="ECO:0000256" key="4">
    <source>
        <dbReference type="RuleBase" id="RU362042"/>
    </source>
</evidence>
<dbReference type="Pfam" id="PF10502">
    <property type="entry name" value="Peptidase_S26"/>
    <property type="match status" value="1"/>
</dbReference>
<accession>A0A1G8VYH0</accession>
<dbReference type="OrthoDB" id="9815782at2"/>
<feature type="domain" description="Peptidase S26" evidence="5">
    <location>
        <begin position="26"/>
        <end position="182"/>
    </location>
</feature>
<feature type="transmembrane region" description="Helical" evidence="4">
    <location>
        <begin position="209"/>
        <end position="230"/>
    </location>
</feature>
<comment type="caution">
    <text evidence="4">Lacks conserved residue(s) required for the propagation of feature annotation.</text>
</comment>
<dbReference type="PANTHER" id="PTHR43390:SF1">
    <property type="entry name" value="CHLOROPLAST PROCESSING PEPTIDASE"/>
    <property type="match status" value="1"/>
</dbReference>
<dbReference type="EC" id="3.4.21.89" evidence="4"/>
<dbReference type="EMBL" id="FNFF01000002">
    <property type="protein sequence ID" value="SDJ70966.1"/>
    <property type="molecule type" value="Genomic_DNA"/>
</dbReference>